<dbReference type="Proteomes" id="UP000199708">
    <property type="component" value="Unassembled WGS sequence"/>
</dbReference>
<proteinExistence type="inferred from homology"/>
<organism evidence="9 10">
    <name type="scientific">Facklamia miroungae</name>
    <dbReference type="NCBI Taxonomy" id="120956"/>
    <lineage>
        <taxon>Bacteria</taxon>
        <taxon>Bacillati</taxon>
        <taxon>Bacillota</taxon>
        <taxon>Bacilli</taxon>
        <taxon>Lactobacillales</taxon>
        <taxon>Aerococcaceae</taxon>
        <taxon>Facklamia</taxon>
    </lineage>
</organism>
<dbReference type="EC" id="6.1.1.14" evidence="8"/>
<accession>A0A1G7R453</accession>
<dbReference type="AlphaFoldDB" id="A0A1G7R453"/>
<dbReference type="GO" id="GO:0006426">
    <property type="term" value="P:glycyl-tRNA aminoacylation"/>
    <property type="evidence" value="ECO:0007669"/>
    <property type="project" value="UniProtKB-UniRule"/>
</dbReference>
<sequence length="683" mass="78338">MKDYLLEIGMEEIPARFLLKLRDQLAQKTAAFLEEERITFNSIETFATPRRLALRVEGLADQQTALEEEVRGPSVKVGRDAEGNLTKAALGFLKGQTGVESDLFVKNVKGTDYFFINKVAEQKTLEEVLRGVPSVLANMHFPVTMRWSDLNLEYIRPIHWILSLLEDRVIEFEFAGIEANNYSKGHRFLSNNAKIVLNHCQDYEKELEKRYVIPNFEKRQALIYQQIQSIEQEKGWLIPENDELLEEVTAIVEWPTAFHGSFEEKYLEIPQEMVITAMRDHQRYFYALDPSTKRLLPYFISVRNGNNSHLDQVIKGNQKVLRARLADGLFFYEEDLKSTLEENLSKLANLKEHFKLGTYSEKQERVKQILEQLMNRINLSNEDQRTSIRASEIYKFDLVTQAVNEFAELQGIIGGIYAKHYGEDTSVANAISQQYLPTSAGGDLPSEPAAAALSLADKLDTLIAYFKAGIIPTGSNDPYALRRQAMGLIDILLDQSWSLDLQSLLEELTSDQRDHSNDYLNDLIQFIQARIQVRLDNEAIDYDIIQAALAQKGLNPVKIKESAKHMQTLKNNKAEDFSKLIENLSRVVNLGEKVSEQVIISEELAESELEKDLIKRIQTMETRHETSDQMESLEAISPIIASYLESHMVNSDQEALRYNRYQMMYQLTEIILSLMDPRKVVHK</sequence>
<dbReference type="PANTHER" id="PTHR30075">
    <property type="entry name" value="GLYCYL-TRNA SYNTHETASE"/>
    <property type="match status" value="1"/>
</dbReference>
<comment type="subcellular location">
    <subcellularLocation>
        <location evidence="8">Cytoplasm</location>
    </subcellularLocation>
</comment>
<dbReference type="HAMAP" id="MF_00255">
    <property type="entry name" value="Gly_tRNA_synth_beta"/>
    <property type="match status" value="1"/>
</dbReference>
<keyword evidence="3 8" id="KW-0547">Nucleotide-binding</keyword>
<dbReference type="SUPFAM" id="SSF109604">
    <property type="entry name" value="HD-domain/PDEase-like"/>
    <property type="match status" value="1"/>
</dbReference>
<reference evidence="9 10" key="1">
    <citation type="submission" date="2016-10" db="EMBL/GenBank/DDBJ databases">
        <authorList>
            <person name="de Groot N.N."/>
        </authorList>
    </citation>
    <scope>NUCLEOTIDE SEQUENCE [LARGE SCALE GENOMIC DNA]</scope>
    <source>
        <strain evidence="9 10">ATCC BAA-466</strain>
    </source>
</reference>
<evidence type="ECO:0000313" key="9">
    <source>
        <dbReference type="EMBL" id="SDG04730.1"/>
    </source>
</evidence>
<evidence type="ECO:0000256" key="3">
    <source>
        <dbReference type="ARBA" id="ARBA00022741"/>
    </source>
</evidence>
<dbReference type="STRING" id="120956.SAMN05421791_102311"/>
<dbReference type="GO" id="GO:0004820">
    <property type="term" value="F:glycine-tRNA ligase activity"/>
    <property type="evidence" value="ECO:0007669"/>
    <property type="project" value="UniProtKB-UniRule"/>
</dbReference>
<evidence type="ECO:0000256" key="4">
    <source>
        <dbReference type="ARBA" id="ARBA00022840"/>
    </source>
</evidence>
<comment type="catalytic activity">
    <reaction evidence="7 8">
        <text>tRNA(Gly) + glycine + ATP = glycyl-tRNA(Gly) + AMP + diphosphate</text>
        <dbReference type="Rhea" id="RHEA:16013"/>
        <dbReference type="Rhea" id="RHEA-COMP:9664"/>
        <dbReference type="Rhea" id="RHEA-COMP:9683"/>
        <dbReference type="ChEBI" id="CHEBI:30616"/>
        <dbReference type="ChEBI" id="CHEBI:33019"/>
        <dbReference type="ChEBI" id="CHEBI:57305"/>
        <dbReference type="ChEBI" id="CHEBI:78442"/>
        <dbReference type="ChEBI" id="CHEBI:78522"/>
        <dbReference type="ChEBI" id="CHEBI:456215"/>
        <dbReference type="EC" id="6.1.1.14"/>
    </reaction>
</comment>
<dbReference type="EMBL" id="FNCK01000002">
    <property type="protein sequence ID" value="SDG04730.1"/>
    <property type="molecule type" value="Genomic_DNA"/>
</dbReference>
<evidence type="ECO:0000256" key="5">
    <source>
        <dbReference type="ARBA" id="ARBA00022917"/>
    </source>
</evidence>
<dbReference type="GO" id="GO:0005524">
    <property type="term" value="F:ATP binding"/>
    <property type="evidence" value="ECO:0007669"/>
    <property type="project" value="UniProtKB-UniRule"/>
</dbReference>
<keyword evidence="2 8" id="KW-0436">Ligase</keyword>
<evidence type="ECO:0000256" key="6">
    <source>
        <dbReference type="ARBA" id="ARBA00023146"/>
    </source>
</evidence>
<keyword evidence="6 8" id="KW-0030">Aminoacyl-tRNA synthetase</keyword>
<evidence type="ECO:0000256" key="1">
    <source>
        <dbReference type="ARBA" id="ARBA00008226"/>
    </source>
</evidence>
<protein>
    <recommendedName>
        <fullName evidence="8">Glycine--tRNA ligase beta subunit</fullName>
        <ecNumber evidence="8">6.1.1.14</ecNumber>
    </recommendedName>
    <alternativeName>
        <fullName evidence="8">Glycyl-tRNA synthetase beta subunit</fullName>
        <shortName evidence="8">GlyRS</shortName>
    </alternativeName>
</protein>
<evidence type="ECO:0000256" key="2">
    <source>
        <dbReference type="ARBA" id="ARBA00022598"/>
    </source>
</evidence>
<dbReference type="PRINTS" id="PR01045">
    <property type="entry name" value="TRNASYNTHGB"/>
</dbReference>
<dbReference type="PROSITE" id="PS50861">
    <property type="entry name" value="AA_TRNA_LIGASE_II_GLYAB"/>
    <property type="match status" value="1"/>
</dbReference>
<dbReference type="OrthoDB" id="9775440at2"/>
<evidence type="ECO:0000256" key="8">
    <source>
        <dbReference type="HAMAP-Rule" id="MF_00255"/>
    </source>
</evidence>
<dbReference type="InterPro" id="IPR015944">
    <property type="entry name" value="Gly-tRNA-synth_bsu"/>
</dbReference>
<dbReference type="InterPro" id="IPR006194">
    <property type="entry name" value="Gly-tRNA-synth_heterodimer"/>
</dbReference>
<dbReference type="NCBIfam" id="TIGR00211">
    <property type="entry name" value="glyS"/>
    <property type="match status" value="1"/>
</dbReference>
<dbReference type="GO" id="GO:0005829">
    <property type="term" value="C:cytosol"/>
    <property type="evidence" value="ECO:0007669"/>
    <property type="project" value="TreeGrafter"/>
</dbReference>
<keyword evidence="8" id="KW-0963">Cytoplasm</keyword>
<keyword evidence="4 8" id="KW-0067">ATP-binding</keyword>
<evidence type="ECO:0000313" key="10">
    <source>
        <dbReference type="Proteomes" id="UP000199708"/>
    </source>
</evidence>
<dbReference type="Pfam" id="PF02092">
    <property type="entry name" value="tRNA_synt_2f"/>
    <property type="match status" value="1"/>
</dbReference>
<comment type="subunit">
    <text evidence="8">Tetramer of two alpha and two beta subunits.</text>
</comment>
<dbReference type="PANTHER" id="PTHR30075:SF2">
    <property type="entry name" value="GLYCINE--TRNA LIGASE, CHLOROPLASTIC_MITOCHONDRIAL 2"/>
    <property type="match status" value="1"/>
</dbReference>
<name>A0A1G7R453_9LACT</name>
<comment type="similarity">
    <text evidence="1 8">Belongs to the class-II aminoacyl-tRNA synthetase family.</text>
</comment>
<keyword evidence="10" id="KW-1185">Reference proteome</keyword>
<keyword evidence="5 8" id="KW-0648">Protein biosynthesis</keyword>
<gene>
    <name evidence="8" type="primary">glyS</name>
    <name evidence="9" type="ORF">SAMN05421791_102311</name>
</gene>
<dbReference type="RefSeq" id="WP_090289381.1">
    <property type="nucleotide sequence ID" value="NZ_FNCK01000002.1"/>
</dbReference>
<evidence type="ECO:0000256" key="7">
    <source>
        <dbReference type="ARBA" id="ARBA00047937"/>
    </source>
</evidence>